<feature type="transmembrane region" description="Helical" evidence="1">
    <location>
        <begin position="253"/>
        <end position="275"/>
    </location>
</feature>
<dbReference type="InterPro" id="IPR031599">
    <property type="entry name" value="ABC_tran_2"/>
</dbReference>
<feature type="transmembrane region" description="Helical" evidence="1">
    <location>
        <begin position="31"/>
        <end position="49"/>
    </location>
</feature>
<keyword evidence="1" id="KW-0812">Transmembrane</keyword>
<feature type="transmembrane region" description="Helical" evidence="1">
    <location>
        <begin position="183"/>
        <end position="200"/>
    </location>
</feature>
<feature type="transmembrane region" description="Helical" evidence="1">
    <location>
        <begin position="212"/>
        <end position="233"/>
    </location>
</feature>
<keyword evidence="1" id="KW-0472">Membrane</keyword>
<protein>
    <submittedName>
        <fullName evidence="2">Uncharacterized protein</fullName>
    </submittedName>
</protein>
<keyword evidence="1" id="KW-1133">Transmembrane helix</keyword>
<reference evidence="3" key="1">
    <citation type="submission" date="2017-09" db="EMBL/GenBank/DDBJ databases">
        <title>Depth-based differentiation of microbial function through sediment-hosted aquifers and enrichment of novel symbionts in the deep terrestrial subsurface.</title>
        <authorList>
            <person name="Probst A.J."/>
            <person name="Ladd B."/>
            <person name="Jarett J.K."/>
            <person name="Geller-Mcgrath D.E."/>
            <person name="Sieber C.M.K."/>
            <person name="Emerson J.B."/>
            <person name="Anantharaman K."/>
            <person name="Thomas B.C."/>
            <person name="Malmstrom R."/>
            <person name="Stieglmeier M."/>
            <person name="Klingl A."/>
            <person name="Woyke T."/>
            <person name="Ryan C.M."/>
            <person name="Banfield J.F."/>
        </authorList>
    </citation>
    <scope>NUCLEOTIDE SEQUENCE [LARGE SCALE GENOMIC DNA]</scope>
</reference>
<proteinExistence type="predicted"/>
<dbReference type="AlphaFoldDB" id="A0A2M7E8U3"/>
<dbReference type="EMBL" id="PETL01000182">
    <property type="protein sequence ID" value="PIV64139.1"/>
    <property type="molecule type" value="Genomic_DNA"/>
</dbReference>
<feature type="transmembrane region" description="Helical" evidence="1">
    <location>
        <begin position="152"/>
        <end position="177"/>
    </location>
</feature>
<dbReference type="Pfam" id="PF16949">
    <property type="entry name" value="ABC_tran_2"/>
    <property type="match status" value="1"/>
</dbReference>
<feature type="transmembrane region" description="Helical" evidence="1">
    <location>
        <begin position="415"/>
        <end position="437"/>
    </location>
</feature>
<gene>
    <name evidence="2" type="ORF">COS11_03745</name>
</gene>
<feature type="transmembrane region" description="Helical" evidence="1">
    <location>
        <begin position="325"/>
        <end position="348"/>
    </location>
</feature>
<feature type="transmembrane region" description="Helical" evidence="1">
    <location>
        <begin position="480"/>
        <end position="505"/>
    </location>
</feature>
<evidence type="ECO:0000313" key="2">
    <source>
        <dbReference type="EMBL" id="PIV64139.1"/>
    </source>
</evidence>
<evidence type="ECO:0000256" key="1">
    <source>
        <dbReference type="SAM" id="Phobius"/>
    </source>
</evidence>
<feature type="transmembrane region" description="Helical" evidence="1">
    <location>
        <begin position="121"/>
        <end position="140"/>
    </location>
</feature>
<feature type="transmembrane region" description="Helical" evidence="1">
    <location>
        <begin position="443"/>
        <end position="468"/>
    </location>
</feature>
<accession>A0A2M7E8U3</accession>
<feature type="transmembrane region" description="Helical" evidence="1">
    <location>
        <begin position="368"/>
        <end position="387"/>
    </location>
</feature>
<feature type="transmembrane region" description="Helical" evidence="1">
    <location>
        <begin position="70"/>
        <end position="95"/>
    </location>
</feature>
<name>A0A2M7E8U3_9BACT</name>
<organism evidence="2 3">
    <name type="scientific">bacterium (Candidatus Ratteibacteria) CG01_land_8_20_14_3_00_40_19</name>
    <dbReference type="NCBI Taxonomy" id="2014290"/>
    <lineage>
        <taxon>Bacteria</taxon>
        <taxon>Candidatus Ratteibacteria</taxon>
    </lineage>
</organism>
<feature type="transmembrane region" description="Helical" evidence="1">
    <location>
        <begin position="525"/>
        <end position="547"/>
    </location>
</feature>
<sequence>MQELRVLFSAKVRMVRNNILYAIKEESKVKGMVVTLFGSLLLLGGYFLFARGFQYLLSVDVVGPILIERLFALFLMVCFWMLILSSFMVSFPTFYKSEELEFLLARPFEFSTIFTVKFLEAFLYSSWAFLLLCIPLFLALGRNNQAPLSFYFSAPFLLFPFLVITTIIGATLTMLAVRYLSKARYLPIFLFVLLLAYLIFQGSRLKISEDLTLIPFLNQLSGAFRICDFSLLPSHWLASGLFAAAKGNGKECFFFFLVLIATGGFLFRGALLISAKDYYPSFSRFYSTSSVRKYPISRGLINRRERILRFLSLPIRSLAIKDIKIFLRTPAQWSQILIFFGLLALYFANLRNPAYEKLPFCWKNIITFLNLGALSLVLASFITRFAFPLISLEGRKAWIIGLAPIGWRKILREKFYLIFFFTFLVSEGLMIFSNLMLKVGPLLFFLSCGAILLVNFSLSGLAIGLGGLYPNFASDNPARIVSGIGGTLCFLFSIIYLLVCLFALWIPFHLYLLKIISHATFKGSLSLAIFLVLVLSLFTTLIPLILASGSLEKKEFL</sequence>
<dbReference type="Proteomes" id="UP000228886">
    <property type="component" value="Unassembled WGS sequence"/>
</dbReference>
<comment type="caution">
    <text evidence="2">The sequence shown here is derived from an EMBL/GenBank/DDBJ whole genome shotgun (WGS) entry which is preliminary data.</text>
</comment>
<evidence type="ECO:0000313" key="3">
    <source>
        <dbReference type="Proteomes" id="UP000228886"/>
    </source>
</evidence>